<evidence type="ECO:0000313" key="1">
    <source>
        <dbReference type="EMBL" id="OZG57859.1"/>
    </source>
</evidence>
<evidence type="ECO:0008006" key="3">
    <source>
        <dbReference type="Google" id="ProtNLM"/>
    </source>
</evidence>
<dbReference type="Proteomes" id="UP000216444">
    <property type="component" value="Unassembled WGS sequence"/>
</dbReference>
<organism evidence="1 2">
    <name type="scientific">Bifidobacterium tissieri</name>
    <dbReference type="NCBI Taxonomy" id="1630162"/>
    <lineage>
        <taxon>Bacteria</taxon>
        <taxon>Bacillati</taxon>
        <taxon>Actinomycetota</taxon>
        <taxon>Actinomycetes</taxon>
        <taxon>Bifidobacteriales</taxon>
        <taxon>Bifidobacteriaceae</taxon>
        <taxon>Bifidobacterium</taxon>
    </lineage>
</organism>
<name>A0A261FFD6_9BIFI</name>
<sequence length="123" mass="12995">MPTIDVSEVTELAARLAAAPKRRQALVSAAVKKGAQNIKTAIQADVRASSDSGIRRIPIAYEMRQEGVISEADIAPVRGGAGGLANIAFFGTSKGGGSHRFYEHGIDELDTTARYVREAARGL</sequence>
<protein>
    <recommendedName>
        <fullName evidence="3">HK97 gp10 family phage protein</fullName>
    </recommendedName>
</protein>
<dbReference type="AlphaFoldDB" id="A0A261FFD6"/>
<reference evidence="1 2" key="1">
    <citation type="journal article" date="2017" name="BMC Genomics">
        <title>Comparative genomic and phylogenomic analyses of the Bifidobacteriaceae family.</title>
        <authorList>
            <person name="Lugli G.A."/>
            <person name="Milani C."/>
            <person name="Turroni F."/>
            <person name="Duranti S."/>
            <person name="Mancabelli L."/>
            <person name="Mangifesta M."/>
            <person name="Ferrario C."/>
            <person name="Modesto M."/>
            <person name="Mattarelli P."/>
            <person name="Jiri K."/>
            <person name="van Sinderen D."/>
            <person name="Ventura M."/>
        </authorList>
    </citation>
    <scope>NUCLEOTIDE SEQUENCE [LARGE SCALE GENOMIC DNA]</scope>
    <source>
        <strain evidence="1 2">DSM 100201</strain>
    </source>
</reference>
<comment type="caution">
    <text evidence="1">The sequence shown here is derived from an EMBL/GenBank/DDBJ whole genome shotgun (WGS) entry which is preliminary data.</text>
</comment>
<dbReference type="EMBL" id="MWWV01000006">
    <property type="protein sequence ID" value="OZG57859.1"/>
    <property type="molecule type" value="Genomic_DNA"/>
</dbReference>
<evidence type="ECO:0000313" key="2">
    <source>
        <dbReference type="Proteomes" id="UP000216444"/>
    </source>
</evidence>
<dbReference type="RefSeq" id="WP_094663459.1">
    <property type="nucleotide sequence ID" value="NZ_MWWV01000006.1"/>
</dbReference>
<accession>A0A261FFD6</accession>
<gene>
    <name evidence="1" type="ORF">BTIS_1100</name>
</gene>
<proteinExistence type="predicted"/>
<keyword evidence="2" id="KW-1185">Reference proteome</keyword>